<keyword evidence="9" id="KW-1185">Reference proteome</keyword>
<dbReference type="SUPFAM" id="SSF48452">
    <property type="entry name" value="TPR-like"/>
    <property type="match status" value="1"/>
</dbReference>
<keyword evidence="5" id="KW-0998">Cell outer membrane</keyword>
<protein>
    <submittedName>
        <fullName evidence="8">RagB/SusD family nutrient uptake outer membrane protein</fullName>
    </submittedName>
</protein>
<evidence type="ECO:0000259" key="6">
    <source>
        <dbReference type="Pfam" id="PF07980"/>
    </source>
</evidence>
<evidence type="ECO:0000256" key="1">
    <source>
        <dbReference type="ARBA" id="ARBA00004442"/>
    </source>
</evidence>
<dbReference type="InterPro" id="IPR012944">
    <property type="entry name" value="SusD_RagB_dom"/>
</dbReference>
<evidence type="ECO:0000256" key="4">
    <source>
        <dbReference type="ARBA" id="ARBA00023136"/>
    </source>
</evidence>
<organism evidence="8 9">
    <name type="scientific">Algivirga pacifica</name>
    <dbReference type="NCBI Taxonomy" id="1162670"/>
    <lineage>
        <taxon>Bacteria</taxon>
        <taxon>Pseudomonadati</taxon>
        <taxon>Bacteroidota</taxon>
        <taxon>Cytophagia</taxon>
        <taxon>Cytophagales</taxon>
        <taxon>Flammeovirgaceae</taxon>
        <taxon>Algivirga</taxon>
    </lineage>
</organism>
<dbReference type="RefSeq" id="WP_345374729.1">
    <property type="nucleotide sequence ID" value="NZ_BAABJX010000062.1"/>
</dbReference>
<feature type="domain" description="RagB/SusD" evidence="6">
    <location>
        <begin position="322"/>
        <end position="457"/>
    </location>
</feature>
<dbReference type="EMBL" id="BAABJX010000062">
    <property type="protein sequence ID" value="GAA4849674.1"/>
    <property type="molecule type" value="Genomic_DNA"/>
</dbReference>
<proteinExistence type="inferred from homology"/>
<sequence>MKIYNFTKVAAVAALLSFTACENSLLEQEPVDLITNDRAIEEVDDLDGAILGAYSSAQVTNFYGNLLLNSIALMSDEGDHTGTFPTNQEMDVNNVLAANVTMRNIWNQGFKVVFNANSVIAGAEELEEAEATEIAPYIAEAKALRALGLWHLSNLWGDIPYPETTSLEELGTISRTPRAEVLTKIIADLEAARADLPATYDDEEADRTRFTQVTVDAFLARAYLYVGKYAEAAAKATAVINSGSYSLTADYASAFADGSTETIMEVYYDVSDANQLAFHLLPADLGGRFEYGPSADLIAALDAEAGDARKAMYLEHPKIANTYYINKYNDIAQGTDRPKVFRLAEMYLIAAEAIAQNSNVNDQAVTMLNAVRTRAGLAAKTTADYANKTAFLSAVEQERFKELAFEGHRMFDLVRTGRVDAVMSAHNPAGWANTDIVWPIPQQDKDLNPNLGQNDGY</sequence>
<evidence type="ECO:0000313" key="8">
    <source>
        <dbReference type="EMBL" id="GAA4849674.1"/>
    </source>
</evidence>
<dbReference type="InterPro" id="IPR033985">
    <property type="entry name" value="SusD-like_N"/>
</dbReference>
<evidence type="ECO:0000259" key="7">
    <source>
        <dbReference type="Pfam" id="PF14322"/>
    </source>
</evidence>
<dbReference type="Pfam" id="PF14322">
    <property type="entry name" value="SusD-like_3"/>
    <property type="match status" value="1"/>
</dbReference>
<dbReference type="Gene3D" id="1.25.40.390">
    <property type="match status" value="1"/>
</dbReference>
<name>A0ABP9DJW7_9BACT</name>
<keyword evidence="3" id="KW-0732">Signal</keyword>
<reference evidence="9" key="1">
    <citation type="journal article" date="2019" name="Int. J. Syst. Evol. Microbiol.">
        <title>The Global Catalogue of Microorganisms (GCM) 10K type strain sequencing project: providing services to taxonomists for standard genome sequencing and annotation.</title>
        <authorList>
            <consortium name="The Broad Institute Genomics Platform"/>
            <consortium name="The Broad Institute Genome Sequencing Center for Infectious Disease"/>
            <person name="Wu L."/>
            <person name="Ma J."/>
        </authorList>
    </citation>
    <scope>NUCLEOTIDE SEQUENCE [LARGE SCALE GENOMIC DNA]</scope>
    <source>
        <strain evidence="9">JCM 18326</strain>
    </source>
</reference>
<gene>
    <name evidence="8" type="ORF">GCM10023331_37960</name>
</gene>
<dbReference type="Proteomes" id="UP001500298">
    <property type="component" value="Unassembled WGS sequence"/>
</dbReference>
<dbReference type="InterPro" id="IPR011990">
    <property type="entry name" value="TPR-like_helical_dom_sf"/>
</dbReference>
<dbReference type="CDD" id="cd08977">
    <property type="entry name" value="SusD"/>
    <property type="match status" value="1"/>
</dbReference>
<keyword evidence="4" id="KW-0472">Membrane</keyword>
<comment type="similarity">
    <text evidence="2">Belongs to the SusD family.</text>
</comment>
<comment type="subcellular location">
    <subcellularLocation>
        <location evidence="1">Cell outer membrane</location>
    </subcellularLocation>
</comment>
<evidence type="ECO:0000256" key="3">
    <source>
        <dbReference type="ARBA" id="ARBA00022729"/>
    </source>
</evidence>
<dbReference type="PROSITE" id="PS51257">
    <property type="entry name" value="PROKAR_LIPOPROTEIN"/>
    <property type="match status" value="1"/>
</dbReference>
<evidence type="ECO:0000256" key="2">
    <source>
        <dbReference type="ARBA" id="ARBA00006275"/>
    </source>
</evidence>
<evidence type="ECO:0000256" key="5">
    <source>
        <dbReference type="ARBA" id="ARBA00023237"/>
    </source>
</evidence>
<feature type="domain" description="SusD-like N-terminal" evidence="7">
    <location>
        <begin position="79"/>
        <end position="224"/>
    </location>
</feature>
<dbReference type="Pfam" id="PF07980">
    <property type="entry name" value="SusD_RagB"/>
    <property type="match status" value="1"/>
</dbReference>
<accession>A0ABP9DJW7</accession>
<evidence type="ECO:0000313" key="9">
    <source>
        <dbReference type="Proteomes" id="UP001500298"/>
    </source>
</evidence>
<comment type="caution">
    <text evidence="8">The sequence shown here is derived from an EMBL/GenBank/DDBJ whole genome shotgun (WGS) entry which is preliminary data.</text>
</comment>